<evidence type="ECO:0000313" key="9">
    <source>
        <dbReference type="Proteomes" id="UP000825009"/>
    </source>
</evidence>
<dbReference type="GO" id="GO:0005886">
    <property type="term" value="C:plasma membrane"/>
    <property type="evidence" value="ECO:0007669"/>
    <property type="project" value="TreeGrafter"/>
</dbReference>
<keyword evidence="1" id="KW-0328">Glycosyltransferase</keyword>
<reference evidence="8 9" key="1">
    <citation type="submission" date="2021-07" db="EMBL/GenBank/DDBJ databases">
        <title>A novel Jannaschia species isolated from marine dinoflagellate Ceratoperidinium margalefii.</title>
        <authorList>
            <person name="Jiang Y."/>
            <person name="Li Z."/>
        </authorList>
    </citation>
    <scope>NUCLEOTIDE SEQUENCE [LARGE SCALE GENOMIC DNA]</scope>
    <source>
        <strain evidence="8 9">J12C1-MA-4</strain>
    </source>
</reference>
<evidence type="ECO:0000313" key="8">
    <source>
        <dbReference type="EMBL" id="QXT38983.1"/>
    </source>
</evidence>
<organism evidence="8 9">
    <name type="scientific">Gymnodinialimonas ceratoperidinii</name>
    <dbReference type="NCBI Taxonomy" id="2856823"/>
    <lineage>
        <taxon>Bacteria</taxon>
        <taxon>Pseudomonadati</taxon>
        <taxon>Pseudomonadota</taxon>
        <taxon>Alphaproteobacteria</taxon>
        <taxon>Rhodobacterales</taxon>
        <taxon>Paracoccaceae</taxon>
        <taxon>Gymnodinialimonas</taxon>
    </lineage>
</organism>
<dbReference type="RefSeq" id="WP_219001235.1">
    <property type="nucleotide sequence ID" value="NZ_CP079194.1"/>
</dbReference>
<name>A0A8F6TV20_9RHOB</name>
<dbReference type="GO" id="GO:0099621">
    <property type="term" value="F:undecaprenyl-phosphate 4-deoxy-4-formamido-L-arabinose transferase activity"/>
    <property type="evidence" value="ECO:0007669"/>
    <property type="project" value="TreeGrafter"/>
</dbReference>
<dbReference type="EMBL" id="CP079194">
    <property type="protein sequence ID" value="QXT38983.1"/>
    <property type="molecule type" value="Genomic_DNA"/>
</dbReference>
<sequence length="250" mass="26784">MTTPRFAIAIPMLNEADAVPLLLGGCVAAVEPLGTFEICVTDDGSTDGTGAALEAFGAAHPVANLTIITHPTPAGQSAAVHAAVRAARAPIIATLDGDGQNPPEELPKLLQALLDGPPSLGLVAGQRVKRDDPLHKRLASRAANTIRGILLKDGTRDTGCGLKAYRRDAYLALPYFNHMHRYLPALFQRDGWDIAHVDVTHRPRVSGASKYTNLGRAIVGVSDLFGVAWLIRRKRKVQLTDTVISRPEDR</sequence>
<evidence type="ECO:0000259" key="7">
    <source>
        <dbReference type="Pfam" id="PF00535"/>
    </source>
</evidence>
<evidence type="ECO:0000256" key="1">
    <source>
        <dbReference type="ARBA" id="ARBA00022676"/>
    </source>
</evidence>
<dbReference type="CDD" id="cd04179">
    <property type="entry name" value="DPM_DPG-synthase_like"/>
    <property type="match status" value="1"/>
</dbReference>
<dbReference type="Pfam" id="PF00535">
    <property type="entry name" value="Glycos_transf_2"/>
    <property type="match status" value="1"/>
</dbReference>
<dbReference type="KEGG" id="gce:KYE46_13740"/>
<keyword evidence="5" id="KW-1133">Transmembrane helix</keyword>
<dbReference type="AlphaFoldDB" id="A0A8F6TV20"/>
<proteinExistence type="predicted"/>
<evidence type="ECO:0000256" key="3">
    <source>
        <dbReference type="ARBA" id="ARBA00022692"/>
    </source>
</evidence>
<accession>A0A8F6TV20</accession>
<dbReference type="FunFam" id="3.90.550.10:FF:000170">
    <property type="entry name" value="Dolichol-phosphate mannosyltransferase"/>
    <property type="match status" value="1"/>
</dbReference>
<evidence type="ECO:0000256" key="6">
    <source>
        <dbReference type="ARBA" id="ARBA00023136"/>
    </source>
</evidence>
<evidence type="ECO:0000256" key="5">
    <source>
        <dbReference type="ARBA" id="ARBA00022989"/>
    </source>
</evidence>
<keyword evidence="3" id="KW-0812">Transmembrane</keyword>
<dbReference type="PANTHER" id="PTHR48090">
    <property type="entry name" value="UNDECAPRENYL-PHOSPHATE 4-DEOXY-4-FORMAMIDO-L-ARABINOSE TRANSFERASE-RELATED"/>
    <property type="match status" value="1"/>
</dbReference>
<feature type="domain" description="Glycosyltransferase 2-like" evidence="7">
    <location>
        <begin position="8"/>
        <end position="170"/>
    </location>
</feature>
<keyword evidence="6" id="KW-0472">Membrane</keyword>
<keyword evidence="4" id="KW-0448">Lipopolysaccharide biosynthesis</keyword>
<gene>
    <name evidence="8" type="ORF">KYE46_13740</name>
</gene>
<keyword evidence="9" id="KW-1185">Reference proteome</keyword>
<dbReference type="Proteomes" id="UP000825009">
    <property type="component" value="Chromosome"/>
</dbReference>
<dbReference type="InterPro" id="IPR050256">
    <property type="entry name" value="Glycosyltransferase_2"/>
</dbReference>
<dbReference type="GO" id="GO:0009103">
    <property type="term" value="P:lipopolysaccharide biosynthetic process"/>
    <property type="evidence" value="ECO:0007669"/>
    <property type="project" value="UniProtKB-KW"/>
</dbReference>
<dbReference type="PANTHER" id="PTHR48090:SF3">
    <property type="entry name" value="UNDECAPRENYL-PHOSPHATE 4-DEOXY-4-FORMAMIDO-L-ARABINOSE TRANSFERASE"/>
    <property type="match status" value="1"/>
</dbReference>
<keyword evidence="2" id="KW-0808">Transferase</keyword>
<protein>
    <submittedName>
        <fullName evidence="8">Glycosyltransferase family 2 protein</fullName>
    </submittedName>
</protein>
<evidence type="ECO:0000256" key="2">
    <source>
        <dbReference type="ARBA" id="ARBA00022679"/>
    </source>
</evidence>
<evidence type="ECO:0000256" key="4">
    <source>
        <dbReference type="ARBA" id="ARBA00022985"/>
    </source>
</evidence>
<dbReference type="InterPro" id="IPR001173">
    <property type="entry name" value="Glyco_trans_2-like"/>
</dbReference>